<accession>A0A212JCA9</accession>
<proteinExistence type="predicted"/>
<evidence type="ECO:0000313" key="1">
    <source>
        <dbReference type="EMBL" id="SBV97084.1"/>
    </source>
</evidence>
<protein>
    <submittedName>
        <fullName evidence="1">Uncharacterized protein</fullName>
    </submittedName>
</protein>
<organism evidence="1">
    <name type="scientific">uncultured Dysgonomonas sp</name>
    <dbReference type="NCBI Taxonomy" id="206096"/>
    <lineage>
        <taxon>Bacteria</taxon>
        <taxon>Pseudomonadati</taxon>
        <taxon>Bacteroidota</taxon>
        <taxon>Bacteroidia</taxon>
        <taxon>Bacteroidales</taxon>
        <taxon>Dysgonomonadaceae</taxon>
        <taxon>Dysgonomonas</taxon>
        <taxon>environmental samples</taxon>
    </lineage>
</organism>
<dbReference type="EMBL" id="FLUM01000001">
    <property type="protein sequence ID" value="SBV97084.1"/>
    <property type="molecule type" value="Genomic_DNA"/>
</dbReference>
<name>A0A212JCA9_9BACT</name>
<dbReference type="AlphaFoldDB" id="A0A212JCA9"/>
<sequence>MSCLLVSHITFNLFLNTYYFEKVTKVTLVSVNSKQLSVIS</sequence>
<reference evidence="1" key="1">
    <citation type="submission" date="2016-04" db="EMBL/GenBank/DDBJ databases">
        <authorList>
            <person name="Evans L.H."/>
            <person name="Alamgir A."/>
            <person name="Owens N."/>
            <person name="Weber N.D."/>
            <person name="Virtaneva K."/>
            <person name="Barbian K."/>
            <person name="Babar A."/>
            <person name="Rosenke K."/>
        </authorList>
    </citation>
    <scope>NUCLEOTIDE SEQUENCE</scope>
    <source>
        <strain evidence="1">86-1</strain>
    </source>
</reference>
<gene>
    <name evidence="1" type="ORF">KL86DYS1_11816</name>
</gene>